<comment type="caution">
    <text evidence="1">The sequence shown here is derived from an EMBL/GenBank/DDBJ whole genome shotgun (WGS) entry which is preliminary data.</text>
</comment>
<dbReference type="EMBL" id="JAGDFM010000009">
    <property type="protein sequence ID" value="KAG7392692.1"/>
    <property type="molecule type" value="Genomic_DNA"/>
</dbReference>
<reference evidence="1" key="1">
    <citation type="submission" date="2021-02" db="EMBL/GenBank/DDBJ databases">
        <authorList>
            <person name="Palmer J.M."/>
        </authorList>
    </citation>
    <scope>NUCLEOTIDE SEQUENCE</scope>
    <source>
        <strain evidence="1">SCRP734</strain>
    </source>
</reference>
<protein>
    <submittedName>
        <fullName evidence="1">Uncharacterized protein</fullName>
    </submittedName>
</protein>
<dbReference type="PANTHER" id="PTHR14614:SF109">
    <property type="entry name" value="RIBOSOMAL LYSINE N-METHYLTRANSFERASE 5"/>
    <property type="match status" value="1"/>
</dbReference>
<accession>A0A8T1WEW2</accession>
<sequence>MLDVEDSAEGFWGRSEEREFAYEVTVPGSGEKVPLTAVQDREICAGTPEFPSHGHCVWDAALLLADYLQATAQQSTAGGEADDRFKFRGKKVVELGAGVGLVGMALAALGACVTLTDQEYALPLLTKNVAVNFLRGGAYKPSVIATSVAPVVEECQWGEPFQSGGSLEAWTKCTDLVVFSDVLYHASAFLLLIETLHQLVSPTTDVFFSFETRNAAIEANFLQQLGKTFDVQEVSRKDNAQVFAGFEYPDELFIYHARLKKSDSDEF</sequence>
<dbReference type="InterPro" id="IPR019410">
    <property type="entry name" value="Methyltransf_16"/>
</dbReference>
<organism evidence="1 2">
    <name type="scientific">Phytophthora pseudosyringae</name>
    <dbReference type="NCBI Taxonomy" id="221518"/>
    <lineage>
        <taxon>Eukaryota</taxon>
        <taxon>Sar</taxon>
        <taxon>Stramenopiles</taxon>
        <taxon>Oomycota</taxon>
        <taxon>Peronosporomycetes</taxon>
        <taxon>Peronosporales</taxon>
        <taxon>Peronosporaceae</taxon>
        <taxon>Phytophthora</taxon>
    </lineage>
</organism>
<dbReference type="PANTHER" id="PTHR14614">
    <property type="entry name" value="HEPATOCELLULAR CARCINOMA-ASSOCIATED ANTIGEN"/>
    <property type="match status" value="1"/>
</dbReference>
<gene>
    <name evidence="1" type="ORF">PHYPSEUDO_015081</name>
</gene>
<proteinExistence type="predicted"/>
<keyword evidence="2" id="KW-1185">Reference proteome</keyword>
<dbReference type="Pfam" id="PF10294">
    <property type="entry name" value="Methyltransf_16"/>
    <property type="match status" value="1"/>
</dbReference>
<evidence type="ECO:0000313" key="2">
    <source>
        <dbReference type="Proteomes" id="UP000694044"/>
    </source>
</evidence>
<evidence type="ECO:0000313" key="1">
    <source>
        <dbReference type="EMBL" id="KAG7392692.1"/>
    </source>
</evidence>
<name>A0A8T1WEW2_9STRA</name>
<dbReference type="Proteomes" id="UP000694044">
    <property type="component" value="Unassembled WGS sequence"/>
</dbReference>
<dbReference type="OrthoDB" id="413520at2759"/>
<dbReference type="AlphaFoldDB" id="A0A8T1WEW2"/>